<comment type="caution">
    <text evidence="2">The sequence shown here is derived from an EMBL/GenBank/DDBJ whole genome shotgun (WGS) entry which is preliminary data.</text>
</comment>
<reference evidence="2 3" key="1">
    <citation type="submission" date="2020-02" db="EMBL/GenBank/DDBJ databases">
        <title>Genome sequences of Thiorhodococcus mannitoliphagus and Thiorhodococcus minor, purple sulfur photosynthetic bacteria in the gammaproteobacterial family, Chromatiaceae.</title>
        <authorList>
            <person name="Aviles F.A."/>
            <person name="Meyer T.E."/>
            <person name="Kyndt J.A."/>
        </authorList>
    </citation>
    <scope>NUCLEOTIDE SEQUENCE [LARGE SCALE GENOMIC DNA]</scope>
    <source>
        <strain evidence="2 3">DSM 11518</strain>
    </source>
</reference>
<proteinExistence type="predicted"/>
<dbReference type="InterPro" id="IPR046919">
    <property type="entry name" value="ABC-3C_CTD10"/>
</dbReference>
<feature type="domain" description="ABC-three component systems C-terminal" evidence="1">
    <location>
        <begin position="166"/>
        <end position="303"/>
    </location>
</feature>
<dbReference type="AlphaFoldDB" id="A0A6M0K0P7"/>
<name>A0A6M0K0P7_9GAMM</name>
<dbReference type="Proteomes" id="UP000483379">
    <property type="component" value="Unassembled WGS sequence"/>
</dbReference>
<dbReference type="EMBL" id="JAAIJQ010000047">
    <property type="protein sequence ID" value="NEV63332.1"/>
    <property type="molecule type" value="Genomic_DNA"/>
</dbReference>
<evidence type="ECO:0000259" key="1">
    <source>
        <dbReference type="Pfam" id="PF20275"/>
    </source>
</evidence>
<organism evidence="2 3">
    <name type="scientific">Thiorhodococcus minor</name>
    <dbReference type="NCBI Taxonomy" id="57489"/>
    <lineage>
        <taxon>Bacteria</taxon>
        <taxon>Pseudomonadati</taxon>
        <taxon>Pseudomonadota</taxon>
        <taxon>Gammaproteobacteria</taxon>
        <taxon>Chromatiales</taxon>
        <taxon>Chromatiaceae</taxon>
        <taxon>Thiorhodococcus</taxon>
    </lineage>
</organism>
<dbReference type="Pfam" id="PF20275">
    <property type="entry name" value="CTD10"/>
    <property type="match status" value="1"/>
</dbReference>
<evidence type="ECO:0000313" key="2">
    <source>
        <dbReference type="EMBL" id="NEV63332.1"/>
    </source>
</evidence>
<keyword evidence="3" id="KW-1185">Reference proteome</keyword>
<gene>
    <name evidence="2" type="ORF">G3446_15800</name>
</gene>
<accession>A0A6M0K0P7</accession>
<protein>
    <recommendedName>
        <fullName evidence="1">ABC-three component systems C-terminal domain-containing protein</fullName>
    </recommendedName>
</protein>
<sequence length="307" mass="34864">MHPILKASGSEFEQLFTEIMLASRSGFRQVKPQGRLGDRKNDGFEPLAGRYYQVYAPEDLRRREQDALDKLEQDFEGLHHHWAGIFPSGIREFYFVLNDRLSGAVFPSIHEAMERIRQQYGLECCEPFLTRHLEEEFFSLSDDAIVSIIGFIPDPESDPLLDYSVLGEVIRHVLENPLDLVRAGKLHAPDFSEKIRFNGLDAAGGLLNAASYHSGAVEEYFAANSEFARQAVRDTLNGHYLDVLEVELSGGGKIDEVTIPDQRFLEILARITPQTQNRRKRKELQEAALAIMAVFFESCDIFEDPET</sequence>
<evidence type="ECO:0000313" key="3">
    <source>
        <dbReference type="Proteomes" id="UP000483379"/>
    </source>
</evidence>